<feature type="domain" description="Large polyvalent protein associated" evidence="1">
    <location>
        <begin position="158"/>
        <end position="254"/>
    </location>
</feature>
<dbReference type="InterPro" id="IPR041045">
    <property type="entry name" value="LPD25"/>
</dbReference>
<reference evidence="2 3" key="1">
    <citation type="submission" date="2009-01" db="EMBL/GenBank/DDBJ databases">
        <authorList>
            <person name="Fulton L."/>
            <person name="Clifton S."/>
            <person name="Fulton B."/>
            <person name="Xu J."/>
            <person name="Minx P."/>
            <person name="Pepin K.H."/>
            <person name="Johnson M."/>
            <person name="Bhonagiri V."/>
            <person name="Nash W.E."/>
            <person name="Mardis E.R."/>
            <person name="Wilson R.K."/>
        </authorList>
    </citation>
    <scope>NUCLEOTIDE SEQUENCE [LARGE SCALE GENOMIC DNA]</scope>
    <source>
        <strain evidence="2 3">DSM 3353</strain>
    </source>
</reference>
<organism evidence="2 3">
    <name type="scientific">Anaerobutyricum hallii DSM 3353</name>
    <dbReference type="NCBI Taxonomy" id="411469"/>
    <lineage>
        <taxon>Bacteria</taxon>
        <taxon>Bacillati</taxon>
        <taxon>Bacillota</taxon>
        <taxon>Clostridia</taxon>
        <taxon>Lachnospirales</taxon>
        <taxon>Lachnospiraceae</taxon>
        <taxon>Anaerobutyricum</taxon>
    </lineage>
</organism>
<gene>
    <name evidence="2" type="ORF">EUBHAL_01600</name>
</gene>
<proteinExistence type="predicted"/>
<evidence type="ECO:0000313" key="2">
    <source>
        <dbReference type="EMBL" id="EEG36555.1"/>
    </source>
</evidence>
<protein>
    <recommendedName>
        <fullName evidence="1">Large polyvalent protein associated domain-containing protein</fullName>
    </recommendedName>
</protein>
<dbReference type="eggNOG" id="COG4227">
    <property type="taxonomic scope" value="Bacteria"/>
</dbReference>
<name>C0EW12_9FIRM</name>
<evidence type="ECO:0000313" key="3">
    <source>
        <dbReference type="Proteomes" id="UP000003174"/>
    </source>
</evidence>
<sequence length="307" mass="35633">MLFKVEYRDPEDSYYDEAEFAIVKGNTVFGNLMDDVRFYGELALVRGGIEKIHEALPDYKYVPMRDVREAMYPEKMTTEQLAEAVDEIAEAFDPYEYRDNVEIGENTVQEVMLDLRSGNIHSYISYLKDIVDEECDQSVRAGVLMERLKAYEPELPKDMEPMVYVNYCEESGLMNPRCQKLSDLDSKTVEQDKVCYADRAPNTNEPKTIAQMFFTVYYAEKGDQMLHHFKGKIDIGTGNGGLLNQLKLQNEMRLTDESWINYQKGKGNEEFQKYMEDLTDMQNHVLPYLQSFCSLEKKECRNAGNSR</sequence>
<dbReference type="Pfam" id="PF18840">
    <property type="entry name" value="LPD25"/>
    <property type="match status" value="1"/>
</dbReference>
<dbReference type="AlphaFoldDB" id="C0EW12"/>
<reference evidence="2 3" key="2">
    <citation type="submission" date="2009-02" db="EMBL/GenBank/DDBJ databases">
        <title>Draft genome sequence of Eubacterium hallii (DSM 3353).</title>
        <authorList>
            <person name="Sudarsanam P."/>
            <person name="Ley R."/>
            <person name="Guruge J."/>
            <person name="Turnbaugh P.J."/>
            <person name="Mahowald M."/>
            <person name="Liep D."/>
            <person name="Gordon J."/>
        </authorList>
    </citation>
    <scope>NUCLEOTIDE SEQUENCE [LARGE SCALE GENOMIC DNA]</scope>
    <source>
        <strain evidence="2 3">DSM 3353</strain>
    </source>
</reference>
<comment type="caution">
    <text evidence="2">The sequence shown here is derived from an EMBL/GenBank/DDBJ whole genome shotgun (WGS) entry which is preliminary data.</text>
</comment>
<dbReference type="EMBL" id="ACEP01000074">
    <property type="protein sequence ID" value="EEG36555.1"/>
    <property type="molecule type" value="Genomic_DNA"/>
</dbReference>
<accession>C0EW12</accession>
<dbReference type="Proteomes" id="UP000003174">
    <property type="component" value="Unassembled WGS sequence"/>
</dbReference>
<evidence type="ECO:0000259" key="1">
    <source>
        <dbReference type="Pfam" id="PF18840"/>
    </source>
</evidence>